<dbReference type="NCBIfam" id="NF006829">
    <property type="entry name" value="PRK09352.1"/>
    <property type="match status" value="1"/>
</dbReference>
<sequence length="325" mass="35650">MKFEDFEIVSTASYVPEKTVTNEELTKLFDTTDEWIVKRTGIHRRHVVTNETTSSLCTQVANQLLLKSNLMADEIDLIVVATMSPDYLAPSVSSIVQGNIKAKNAIAIDINTACSGFTYGLHLVRQLLIDNHQKNAILIGGENLSKLVDWNDRSTAVLFGDGAGGVLIRSTVDEGTFIAEDLKTLGSYGDYIVAGYTGRPSPFSSQEVGSPFFKMNGRKVYNFAIEEVPKSINNALAQANLCTDDIDFFLLHQANERIIKRISEKIKISADKFLVNIGEYGNTAAASEAILFDQFVKDKTIKRGNKIVFSGFGGGLSVGTIIIKY</sequence>
<comment type="subunit">
    <text evidence="9">Homodimer.</text>
</comment>
<dbReference type="Pfam" id="PF08545">
    <property type="entry name" value="ACP_syn_III"/>
    <property type="match status" value="1"/>
</dbReference>
<dbReference type="InterPro" id="IPR013751">
    <property type="entry name" value="ACP_syn_III_N"/>
</dbReference>
<dbReference type="NCBIfam" id="TIGR00747">
    <property type="entry name" value="fabH"/>
    <property type="match status" value="1"/>
</dbReference>
<dbReference type="OrthoDB" id="9815506at2"/>
<keyword evidence="13" id="KW-1185">Reference proteome</keyword>
<comment type="function">
    <text evidence="9">Catalyzes the condensation reaction of fatty acid synthesis by the addition to an acyl acceptor of two carbons from malonyl-ACP. Catalyzes the first condensation reaction which initiates fatty acid synthesis and may therefore play a role in governing the total rate of fatty acid production. Possesses both acetoacetyl-ACP synthase and acetyl transacylase activities. Its substrate specificity determines the biosynthesis of branched-chain and/or straight-chain of fatty acids.</text>
</comment>
<feature type="region of interest" description="ACP-binding" evidence="9">
    <location>
        <begin position="253"/>
        <end position="257"/>
    </location>
</feature>
<dbReference type="GO" id="GO:0005737">
    <property type="term" value="C:cytoplasm"/>
    <property type="evidence" value="ECO:0007669"/>
    <property type="project" value="UniProtKB-SubCell"/>
</dbReference>
<dbReference type="PANTHER" id="PTHR34069">
    <property type="entry name" value="3-OXOACYL-[ACYL-CARRIER-PROTEIN] SYNTHASE 3"/>
    <property type="match status" value="1"/>
</dbReference>
<comment type="domain">
    <text evidence="9">The last Arg residue of the ACP-binding site is essential for the weak association between ACP/AcpP and FabH.</text>
</comment>
<evidence type="ECO:0000256" key="9">
    <source>
        <dbReference type="HAMAP-Rule" id="MF_01815"/>
    </source>
</evidence>
<keyword evidence="5 9" id="KW-0276">Fatty acid metabolism</keyword>
<feature type="active site" evidence="9">
    <location>
        <position position="282"/>
    </location>
</feature>
<evidence type="ECO:0000256" key="4">
    <source>
        <dbReference type="ARBA" id="ARBA00022679"/>
    </source>
</evidence>
<dbReference type="EMBL" id="NIPR01000005">
    <property type="protein sequence ID" value="PMD73037.1"/>
    <property type="molecule type" value="Genomic_DNA"/>
</dbReference>
<evidence type="ECO:0000256" key="5">
    <source>
        <dbReference type="ARBA" id="ARBA00022832"/>
    </source>
</evidence>
<comment type="catalytic activity">
    <reaction evidence="9">
        <text>malonyl-[ACP] + acetyl-CoA + H(+) = 3-oxobutanoyl-[ACP] + CO2 + CoA</text>
        <dbReference type="Rhea" id="RHEA:12080"/>
        <dbReference type="Rhea" id="RHEA-COMP:9623"/>
        <dbReference type="Rhea" id="RHEA-COMP:9625"/>
        <dbReference type="ChEBI" id="CHEBI:15378"/>
        <dbReference type="ChEBI" id="CHEBI:16526"/>
        <dbReference type="ChEBI" id="CHEBI:57287"/>
        <dbReference type="ChEBI" id="CHEBI:57288"/>
        <dbReference type="ChEBI" id="CHEBI:78449"/>
        <dbReference type="ChEBI" id="CHEBI:78450"/>
        <dbReference type="EC" id="2.3.1.180"/>
    </reaction>
</comment>
<dbReference type="UniPathway" id="UPA00094"/>
<evidence type="ECO:0000256" key="2">
    <source>
        <dbReference type="ARBA" id="ARBA00022490"/>
    </source>
</evidence>
<comment type="caution">
    <text evidence="12">The sequence shown here is derived from an EMBL/GenBank/DDBJ whole genome shotgun (WGS) entry which is preliminary data.</text>
</comment>
<name>A0A2N7AWA8_9LACO</name>
<evidence type="ECO:0000259" key="11">
    <source>
        <dbReference type="Pfam" id="PF08545"/>
    </source>
</evidence>
<dbReference type="EC" id="2.3.1.180" evidence="9"/>
<evidence type="ECO:0000259" key="10">
    <source>
        <dbReference type="Pfam" id="PF08541"/>
    </source>
</evidence>
<dbReference type="CDD" id="cd00830">
    <property type="entry name" value="KAS_III"/>
    <property type="match status" value="1"/>
</dbReference>
<dbReference type="PANTHER" id="PTHR34069:SF2">
    <property type="entry name" value="BETA-KETOACYL-[ACYL-CARRIER-PROTEIN] SYNTHASE III"/>
    <property type="match status" value="1"/>
</dbReference>
<feature type="domain" description="Beta-ketoacyl-[acyl-carrier-protein] synthase III N-terminal" evidence="11">
    <location>
        <begin position="108"/>
        <end position="184"/>
    </location>
</feature>
<dbReference type="Pfam" id="PF08541">
    <property type="entry name" value="ACP_syn_III_C"/>
    <property type="match status" value="1"/>
</dbReference>
<dbReference type="HAMAP" id="MF_01815">
    <property type="entry name" value="FabH"/>
    <property type="match status" value="1"/>
</dbReference>
<protein>
    <recommendedName>
        <fullName evidence="9">Beta-ketoacyl-[acyl-carrier-protein] synthase III</fullName>
        <shortName evidence="9">Beta-ketoacyl-ACP synthase III</shortName>
        <shortName evidence="9">KAS III</shortName>
        <ecNumber evidence="9">2.3.1.180</ecNumber>
    </recommendedName>
    <alternativeName>
        <fullName evidence="9">3-oxoacyl-[acyl-carrier-protein] synthase 3</fullName>
    </alternativeName>
    <alternativeName>
        <fullName evidence="9">3-oxoacyl-[acyl-carrier-protein] synthase III</fullName>
    </alternativeName>
</protein>
<reference evidence="12 13" key="1">
    <citation type="submission" date="2017-05" db="EMBL/GenBank/DDBJ databases">
        <title>Lactobacillus nurukis nov., sp. nov., isolated from nuruk.</title>
        <authorList>
            <person name="Kim S.-J."/>
        </authorList>
    </citation>
    <scope>NUCLEOTIDE SEQUENCE [LARGE SCALE GENOMIC DNA]</scope>
    <source>
        <strain evidence="12 13">SYF10-1a</strain>
    </source>
</reference>
<dbReference type="AlphaFoldDB" id="A0A2N7AWA8"/>
<keyword evidence="6 9" id="KW-0443">Lipid metabolism</keyword>
<comment type="pathway">
    <text evidence="9">Lipid metabolism; fatty acid biosynthesis.</text>
</comment>
<keyword evidence="8 9" id="KW-0012">Acyltransferase</keyword>
<keyword evidence="2 9" id="KW-0963">Cytoplasm</keyword>
<dbReference type="GO" id="GO:0033818">
    <property type="term" value="F:beta-ketoacyl-acyl-carrier-protein synthase III activity"/>
    <property type="evidence" value="ECO:0007669"/>
    <property type="project" value="UniProtKB-UniRule"/>
</dbReference>
<dbReference type="GO" id="GO:0044550">
    <property type="term" value="P:secondary metabolite biosynthetic process"/>
    <property type="evidence" value="ECO:0007669"/>
    <property type="project" value="TreeGrafter"/>
</dbReference>
<evidence type="ECO:0000256" key="7">
    <source>
        <dbReference type="ARBA" id="ARBA00023160"/>
    </source>
</evidence>
<evidence type="ECO:0000313" key="12">
    <source>
        <dbReference type="EMBL" id="PMD73037.1"/>
    </source>
</evidence>
<dbReference type="InterPro" id="IPR013747">
    <property type="entry name" value="ACP_syn_III_C"/>
</dbReference>
<dbReference type="RefSeq" id="WP_102195369.1">
    <property type="nucleotide sequence ID" value="NZ_NIPR01000005.1"/>
</dbReference>
<evidence type="ECO:0000313" key="13">
    <source>
        <dbReference type="Proteomes" id="UP000235649"/>
    </source>
</evidence>
<proteinExistence type="inferred from homology"/>
<feature type="active site" evidence="9">
    <location>
        <position position="114"/>
    </location>
</feature>
<evidence type="ECO:0000256" key="3">
    <source>
        <dbReference type="ARBA" id="ARBA00022516"/>
    </source>
</evidence>
<keyword evidence="7 9" id="KW-0275">Fatty acid biosynthesis</keyword>
<comment type="similarity">
    <text evidence="1 9">Belongs to the thiolase-like superfamily. FabH family.</text>
</comment>
<evidence type="ECO:0000256" key="1">
    <source>
        <dbReference type="ARBA" id="ARBA00008642"/>
    </source>
</evidence>
<dbReference type="Gene3D" id="3.40.47.10">
    <property type="match status" value="1"/>
</dbReference>
<gene>
    <name evidence="9" type="primary">fabH</name>
    <name evidence="12" type="ORF">CBP76_02575</name>
</gene>
<keyword evidence="4 9" id="KW-0808">Transferase</keyword>
<keyword evidence="3 9" id="KW-0444">Lipid biosynthesis</keyword>
<dbReference type="SUPFAM" id="SSF53901">
    <property type="entry name" value="Thiolase-like"/>
    <property type="match status" value="1"/>
</dbReference>
<dbReference type="GO" id="GO:0006633">
    <property type="term" value="P:fatty acid biosynthetic process"/>
    <property type="evidence" value="ECO:0007669"/>
    <property type="project" value="UniProtKB-UniRule"/>
</dbReference>
<dbReference type="GO" id="GO:0004315">
    <property type="term" value="F:3-oxoacyl-[acyl-carrier-protein] synthase activity"/>
    <property type="evidence" value="ECO:0007669"/>
    <property type="project" value="InterPro"/>
</dbReference>
<accession>A0A2N7AWA8</accession>
<feature type="domain" description="Beta-ketoacyl-[acyl-carrier-protein] synthase III C-terminal" evidence="10">
    <location>
        <begin position="236"/>
        <end position="325"/>
    </location>
</feature>
<organism evidence="12 13">
    <name type="scientific">Companilactobacillus nuruki</name>
    <dbReference type="NCBI Taxonomy" id="1993540"/>
    <lineage>
        <taxon>Bacteria</taxon>
        <taxon>Bacillati</taxon>
        <taxon>Bacillota</taxon>
        <taxon>Bacilli</taxon>
        <taxon>Lactobacillales</taxon>
        <taxon>Lactobacillaceae</taxon>
        <taxon>Companilactobacillus</taxon>
    </lineage>
</organism>
<evidence type="ECO:0000256" key="6">
    <source>
        <dbReference type="ARBA" id="ARBA00023098"/>
    </source>
</evidence>
<feature type="active site" evidence="9">
    <location>
        <position position="252"/>
    </location>
</feature>
<keyword evidence="9" id="KW-0511">Multifunctional enzyme</keyword>
<evidence type="ECO:0000256" key="8">
    <source>
        <dbReference type="ARBA" id="ARBA00023315"/>
    </source>
</evidence>
<dbReference type="InterPro" id="IPR004655">
    <property type="entry name" value="FabH"/>
</dbReference>
<dbReference type="Proteomes" id="UP000235649">
    <property type="component" value="Unassembled WGS sequence"/>
</dbReference>
<dbReference type="InterPro" id="IPR016039">
    <property type="entry name" value="Thiolase-like"/>
</dbReference>
<comment type="subcellular location">
    <subcellularLocation>
        <location evidence="9">Cytoplasm</location>
    </subcellularLocation>
</comment>